<accession>A0A1H2VE40</accession>
<organism evidence="1 2">
    <name type="scientific">Marinobacter mobilis</name>
    <dbReference type="NCBI Taxonomy" id="488533"/>
    <lineage>
        <taxon>Bacteria</taxon>
        <taxon>Pseudomonadati</taxon>
        <taxon>Pseudomonadota</taxon>
        <taxon>Gammaproteobacteria</taxon>
        <taxon>Pseudomonadales</taxon>
        <taxon>Marinobacteraceae</taxon>
        <taxon>Marinobacter</taxon>
    </lineage>
</organism>
<protein>
    <submittedName>
        <fullName evidence="1">Uncharacterized protein</fullName>
    </submittedName>
</protein>
<evidence type="ECO:0000313" key="1">
    <source>
        <dbReference type="EMBL" id="SDW66139.1"/>
    </source>
</evidence>
<evidence type="ECO:0000313" key="2">
    <source>
        <dbReference type="Proteomes" id="UP000199675"/>
    </source>
</evidence>
<dbReference type="OrthoDB" id="6365831at2"/>
<reference evidence="1 2" key="1">
    <citation type="submission" date="2016-10" db="EMBL/GenBank/DDBJ databases">
        <authorList>
            <person name="de Groot N.N."/>
        </authorList>
    </citation>
    <scope>NUCLEOTIDE SEQUENCE [LARGE SCALE GENOMIC DNA]</scope>
    <source>
        <strain evidence="1 2">CGMCC 1.7059</strain>
    </source>
</reference>
<dbReference type="Proteomes" id="UP000199675">
    <property type="component" value="Unassembled WGS sequence"/>
</dbReference>
<dbReference type="RefSeq" id="WP_091812209.1">
    <property type="nucleotide sequence ID" value="NZ_FNNE01000003.1"/>
</dbReference>
<sequence length="154" mass="17121">MIRGVVVVLVLIGMLTVISVAPKWLMGLSEDGAESGQPSCNLMEGTCAWEADGTPWQASLTRQSDEESGERFHLTVNTSAEIERMHGILRGESMYLGEYPVLMNQNQAAGGWQGTFTPPVCTVQDVMVWRIDLEIPGNTQFRQPQRLLFEAHRN</sequence>
<keyword evidence="2" id="KW-1185">Reference proteome</keyword>
<dbReference type="AlphaFoldDB" id="A0A1H2VE40"/>
<dbReference type="STRING" id="488533.SAMN04487960_103409"/>
<dbReference type="EMBL" id="FNNE01000003">
    <property type="protein sequence ID" value="SDW66139.1"/>
    <property type="molecule type" value="Genomic_DNA"/>
</dbReference>
<name>A0A1H2VE40_9GAMM</name>
<gene>
    <name evidence="1" type="ORF">SAMN04487960_103409</name>
</gene>
<proteinExistence type="predicted"/>